<comment type="caution">
    <text evidence="1">The sequence shown here is derived from an EMBL/GenBank/DDBJ whole genome shotgun (WGS) entry which is preliminary data.</text>
</comment>
<evidence type="ECO:0000313" key="2">
    <source>
        <dbReference type="Proteomes" id="UP001211065"/>
    </source>
</evidence>
<reference evidence="1" key="1">
    <citation type="submission" date="2020-05" db="EMBL/GenBank/DDBJ databases">
        <title>Phylogenomic resolution of chytrid fungi.</title>
        <authorList>
            <person name="Stajich J.E."/>
            <person name="Amses K."/>
            <person name="Simmons R."/>
            <person name="Seto K."/>
            <person name="Myers J."/>
            <person name="Bonds A."/>
            <person name="Quandt C.A."/>
            <person name="Barry K."/>
            <person name="Liu P."/>
            <person name="Grigoriev I."/>
            <person name="Longcore J.E."/>
            <person name="James T.Y."/>
        </authorList>
    </citation>
    <scope>NUCLEOTIDE SEQUENCE</scope>
    <source>
        <strain evidence="1">JEL0476</strain>
    </source>
</reference>
<name>A0AAD5U096_9FUNG</name>
<dbReference type="Proteomes" id="UP001211065">
    <property type="component" value="Unassembled WGS sequence"/>
</dbReference>
<proteinExistence type="predicted"/>
<sequence length="800" mass="90901">MLGNDLHNEIGDFKVASVFYIPTSQNSPKLTSFLNSLNDYLMGLQPDEEELPHIEYIYYCNQNFLINDNVILILKEIIKLGDAAKHSQLFIFISEESEALKGQLDFMIDEKYRVIFLNSLKLQEDLSSHVEEFSDSLHLIPPPVKNEKSEGENLAVINLPPAVNFNKSEQSSAIGFSNERFIPFLREMKRIICKELKGAISISLISPYSSRKCGIWNLDSCIQFALRLKLVTYNEVEKTLTLTDKGSYVRDKYRGKQCEDLMARRVSIIESFPARYRDIVSIILEESAKNINNQQELKSSVAAIVSTMGNNKPKVKPKAVRELILQGVDMGIFRTTNKTGIPQVILIRRPDNFMPCKFLELVNVIKNLPPPVSFVNVSNKIGGSQVLFGFEKFKDFVAAAAVEGWIKIEEIDDNVCLSLVEPQPNFQFLLKKALEEQKRLIENGGKLDDSIDVGGISKYCQTGQKSSKPSLHLPDNSRFKLLLDLIGYSFCPISAIGGSLQGFHRNFGYETFKDYLEEAERLGFIKIDRDSGIEWKISKSRLNPPQVKFFSSQVISNEEVLDYKFKPFFDFIKNNYARQEFDYLTIKDFVGELVKDGRFESNLEFFTLSEKQGLIKICSGEINNFESTDFKFKIATKHHLPPLPSKEKYEDDSSVDMNNKNLRCQEEVFFDAEEENNISDNSIETATVSSCGQSSPSLSTHFEEVSKFVQISWKASLNLSFESTLGSIGTIRNNGFGSGTEKKRVFCKGSWDSWKDFAELFDNGNGYYCNNIYLKKGVYEYKNRPSKIGFGGENNILIVD</sequence>
<dbReference type="AlphaFoldDB" id="A0AAD5U096"/>
<accession>A0AAD5U096</accession>
<protein>
    <submittedName>
        <fullName evidence="1">Uncharacterized protein</fullName>
    </submittedName>
</protein>
<keyword evidence="2" id="KW-1185">Reference proteome</keyword>
<evidence type="ECO:0000313" key="1">
    <source>
        <dbReference type="EMBL" id="KAJ3219174.1"/>
    </source>
</evidence>
<gene>
    <name evidence="1" type="ORF">HK099_004805</name>
</gene>
<dbReference type="CDD" id="cd02859">
    <property type="entry name" value="E_set_AMPKbeta_like_N"/>
    <property type="match status" value="1"/>
</dbReference>
<dbReference type="EMBL" id="JADGJW010000350">
    <property type="protein sequence ID" value="KAJ3219174.1"/>
    <property type="molecule type" value="Genomic_DNA"/>
</dbReference>
<organism evidence="1 2">
    <name type="scientific">Clydaea vesicula</name>
    <dbReference type="NCBI Taxonomy" id="447962"/>
    <lineage>
        <taxon>Eukaryota</taxon>
        <taxon>Fungi</taxon>
        <taxon>Fungi incertae sedis</taxon>
        <taxon>Chytridiomycota</taxon>
        <taxon>Chytridiomycota incertae sedis</taxon>
        <taxon>Chytridiomycetes</taxon>
        <taxon>Lobulomycetales</taxon>
        <taxon>Lobulomycetaceae</taxon>
        <taxon>Clydaea</taxon>
    </lineage>
</organism>